<dbReference type="EMBL" id="LR796700">
    <property type="protein sequence ID" value="CAB4161161.1"/>
    <property type="molecule type" value="Genomic_DNA"/>
</dbReference>
<organism evidence="1">
    <name type="scientific">uncultured Caudovirales phage</name>
    <dbReference type="NCBI Taxonomy" id="2100421"/>
    <lineage>
        <taxon>Viruses</taxon>
        <taxon>Duplodnaviria</taxon>
        <taxon>Heunggongvirae</taxon>
        <taxon>Uroviricota</taxon>
        <taxon>Caudoviricetes</taxon>
        <taxon>Peduoviridae</taxon>
        <taxon>Maltschvirus</taxon>
        <taxon>Maltschvirus maltsch</taxon>
    </lineage>
</organism>
<reference evidence="1" key="1">
    <citation type="submission" date="2020-04" db="EMBL/GenBank/DDBJ databases">
        <authorList>
            <person name="Chiriac C."/>
            <person name="Salcher M."/>
            <person name="Ghai R."/>
            <person name="Kavagutti S V."/>
        </authorList>
    </citation>
    <scope>NUCLEOTIDE SEQUENCE</scope>
</reference>
<proteinExistence type="predicted"/>
<name>A0A6J5NV20_9CAUD</name>
<accession>A0A6J5NV20</accession>
<protein>
    <submittedName>
        <fullName evidence="1">Uncharacterized protein</fullName>
    </submittedName>
</protein>
<gene>
    <name evidence="1" type="ORF">UFOVP729_34</name>
</gene>
<sequence length="62" mass="7224">MTDETQSEEFWVHHVVKDFDYIVSSGKYRGMFYEMLSDETKNILFTIATSEIYKGTVNGNGY</sequence>
<evidence type="ECO:0000313" key="1">
    <source>
        <dbReference type="EMBL" id="CAB4161161.1"/>
    </source>
</evidence>